<sequence>MLDWMILLITCTAWFVILPFTFDVAKNNNRYRCNSLIGFRSTKAVSSWKKWQVAQRSAKKFCFLAGAMHILIIVPSITIGRIDEDIVLWINAALLFVLLIAQYLYVQSKLRNLNP</sequence>
<organism evidence="2 3">
    <name type="scientific">Enterococcus florum</name>
    <dbReference type="NCBI Taxonomy" id="2480627"/>
    <lineage>
        <taxon>Bacteria</taxon>
        <taxon>Bacillati</taxon>
        <taxon>Bacillota</taxon>
        <taxon>Bacilli</taxon>
        <taxon>Lactobacillales</taxon>
        <taxon>Enterococcaceae</taxon>
        <taxon>Enterococcus</taxon>
    </lineage>
</organism>
<dbReference type="AlphaFoldDB" id="A0A4P5PHX6"/>
<name>A0A4P5PHX6_9ENTE</name>
<gene>
    <name evidence="2" type="ORF">NRIC_38190</name>
</gene>
<keyword evidence="1" id="KW-0812">Transmembrane</keyword>
<dbReference type="EMBL" id="BJCC01000055">
    <property type="protein sequence ID" value="GCF95928.1"/>
    <property type="molecule type" value="Genomic_DNA"/>
</dbReference>
<evidence type="ECO:0008006" key="4">
    <source>
        <dbReference type="Google" id="ProtNLM"/>
    </source>
</evidence>
<proteinExistence type="predicted"/>
<accession>A0A4P5PHX6</accession>
<keyword evidence="1" id="KW-1133">Transmembrane helix</keyword>
<dbReference type="RefSeq" id="WP_146624294.1">
    <property type="nucleotide sequence ID" value="NZ_BJCC01000055.1"/>
</dbReference>
<feature type="transmembrane region" description="Helical" evidence="1">
    <location>
        <begin position="6"/>
        <end position="25"/>
    </location>
</feature>
<evidence type="ECO:0000313" key="3">
    <source>
        <dbReference type="Proteomes" id="UP000290567"/>
    </source>
</evidence>
<protein>
    <recommendedName>
        <fullName evidence="4">SdpI family protein</fullName>
    </recommendedName>
</protein>
<dbReference type="Pfam" id="PF13630">
    <property type="entry name" value="SdpI"/>
    <property type="match status" value="1"/>
</dbReference>
<comment type="caution">
    <text evidence="2">The sequence shown here is derived from an EMBL/GenBank/DDBJ whole genome shotgun (WGS) entry which is preliminary data.</text>
</comment>
<feature type="transmembrane region" description="Helical" evidence="1">
    <location>
        <begin position="61"/>
        <end position="80"/>
    </location>
</feature>
<dbReference type="OrthoDB" id="9952220at2"/>
<evidence type="ECO:0000313" key="2">
    <source>
        <dbReference type="EMBL" id="GCF95928.1"/>
    </source>
</evidence>
<keyword evidence="1" id="KW-0472">Membrane</keyword>
<evidence type="ECO:0000256" key="1">
    <source>
        <dbReference type="SAM" id="Phobius"/>
    </source>
</evidence>
<dbReference type="InterPro" id="IPR025962">
    <property type="entry name" value="SdpI/YhfL"/>
</dbReference>
<feature type="transmembrane region" description="Helical" evidence="1">
    <location>
        <begin position="86"/>
        <end position="106"/>
    </location>
</feature>
<keyword evidence="3" id="KW-1185">Reference proteome</keyword>
<reference evidence="3" key="1">
    <citation type="submission" date="2019-02" db="EMBL/GenBank/DDBJ databases">
        <title>Draft genome sequence of Enterococcus sp. Gos25-1.</title>
        <authorList>
            <person name="Tanaka N."/>
            <person name="Shiwa Y."/>
            <person name="Fujita N."/>
        </authorList>
    </citation>
    <scope>NUCLEOTIDE SEQUENCE [LARGE SCALE GENOMIC DNA]</scope>
    <source>
        <strain evidence="3">Gos25-1</strain>
    </source>
</reference>
<dbReference type="Proteomes" id="UP000290567">
    <property type="component" value="Unassembled WGS sequence"/>
</dbReference>